<evidence type="ECO:0008006" key="3">
    <source>
        <dbReference type="Google" id="ProtNLM"/>
    </source>
</evidence>
<organism evidence="1 2">
    <name type="scientific">Phyllobacterium myrsinacearum</name>
    <dbReference type="NCBI Taxonomy" id="28101"/>
    <lineage>
        <taxon>Bacteria</taxon>
        <taxon>Pseudomonadati</taxon>
        <taxon>Pseudomonadota</taxon>
        <taxon>Alphaproteobacteria</taxon>
        <taxon>Hyphomicrobiales</taxon>
        <taxon>Phyllobacteriaceae</taxon>
        <taxon>Phyllobacterium</taxon>
    </lineage>
</organism>
<dbReference type="Gene3D" id="2.30.110.10">
    <property type="entry name" value="Electron Transport, Fmn-binding Protein, Chain A"/>
    <property type="match status" value="1"/>
</dbReference>
<dbReference type="AlphaFoldDB" id="A0A839EWN2"/>
<accession>A0A839EWN2</accession>
<evidence type="ECO:0000313" key="2">
    <source>
        <dbReference type="Proteomes" id="UP000549052"/>
    </source>
</evidence>
<dbReference type="InterPro" id="IPR012349">
    <property type="entry name" value="Split_barrel_FMN-bd"/>
</dbReference>
<keyword evidence="2" id="KW-1185">Reference proteome</keyword>
<dbReference type="PANTHER" id="PTHR42815">
    <property type="entry name" value="FAD-BINDING, PUTATIVE (AFU_ORTHOLOGUE AFUA_6G07600)-RELATED"/>
    <property type="match status" value="1"/>
</dbReference>
<dbReference type="Proteomes" id="UP000549052">
    <property type="component" value="Unassembled WGS sequence"/>
</dbReference>
<reference evidence="1 2" key="1">
    <citation type="submission" date="2020-07" db="EMBL/GenBank/DDBJ databases">
        <title>Genomic Encyclopedia of Type Strains, Phase IV (KMG-V): Genome sequencing to study the core and pangenomes of soil and plant-associated prokaryotes.</title>
        <authorList>
            <person name="Whitman W."/>
        </authorList>
    </citation>
    <scope>NUCLEOTIDE SEQUENCE [LARGE SCALE GENOMIC DNA]</scope>
    <source>
        <strain evidence="1 2">AN3</strain>
    </source>
</reference>
<evidence type="ECO:0000313" key="1">
    <source>
        <dbReference type="EMBL" id="MBA8880920.1"/>
    </source>
</evidence>
<proteinExistence type="predicted"/>
<name>A0A839EWN2_9HYPH</name>
<protein>
    <recommendedName>
        <fullName evidence="3">Flavin-nucleotide-binding protein</fullName>
    </recommendedName>
</protein>
<sequence>MTDHNALSPWHLGEVALQNAMGVADRMAEIGKKVIRTELIEQHRQFYPLLPMVVLGAIDPAGDVWATVRAGPPGFMTAPTSHSLHVHLPRDPSDPADAGLYDGAPLALLGIDLRTRRRNRLNGHIARSSNDKFQLDVEESFGNCPKYIQLRSMDLLDDPRRPYTGTIEEIETLDAAAKSLVTQADTLFVASYIGGSDASRRIDVSHRGGRSGFVRVEGDGSLIIPEFMGNRFYNTLGNFLVNPRAGLVFTKAGQLLQMTGTAEISETEQTRGFQGAELFWRFSPKRVIRRENCLPLQLEIADDGWSPNSLATGIWPENAIAASTG</sequence>
<dbReference type="PANTHER" id="PTHR42815:SF2">
    <property type="entry name" value="FAD-BINDING, PUTATIVE (AFU_ORTHOLOGUE AFUA_6G07600)-RELATED"/>
    <property type="match status" value="1"/>
</dbReference>
<dbReference type="SUPFAM" id="SSF50475">
    <property type="entry name" value="FMN-binding split barrel"/>
    <property type="match status" value="1"/>
</dbReference>
<gene>
    <name evidence="1" type="ORF">FHW16_004655</name>
</gene>
<comment type="caution">
    <text evidence="1">The sequence shown here is derived from an EMBL/GenBank/DDBJ whole genome shotgun (WGS) entry which is preliminary data.</text>
</comment>
<dbReference type="EMBL" id="JACGXN010000010">
    <property type="protein sequence ID" value="MBA8880920.1"/>
    <property type="molecule type" value="Genomic_DNA"/>
</dbReference>
<dbReference type="RefSeq" id="WP_182551542.1">
    <property type="nucleotide sequence ID" value="NZ_JACGXN010000010.1"/>
</dbReference>